<organism evidence="1 2">
    <name type="scientific">Dietzia kunjamensis subsp. schimae</name>
    <dbReference type="NCBI Taxonomy" id="498198"/>
    <lineage>
        <taxon>Bacteria</taxon>
        <taxon>Bacillati</taxon>
        <taxon>Actinomycetota</taxon>
        <taxon>Actinomycetes</taxon>
        <taxon>Mycobacteriales</taxon>
        <taxon>Dietziaceae</taxon>
        <taxon>Dietzia</taxon>
    </lineage>
</organism>
<protein>
    <recommendedName>
        <fullName evidence="3">Secreted protein</fullName>
    </recommendedName>
</protein>
<dbReference type="EMBL" id="FXTG01000001">
    <property type="protein sequence ID" value="SMO44246.1"/>
    <property type="molecule type" value="Genomic_DNA"/>
</dbReference>
<evidence type="ECO:0008006" key="3">
    <source>
        <dbReference type="Google" id="ProtNLM"/>
    </source>
</evidence>
<accession>A0ABY1MXB7</accession>
<name>A0ABY1MXB7_9ACTN</name>
<dbReference type="Proteomes" id="UP000315460">
    <property type="component" value="Unassembled WGS sequence"/>
</dbReference>
<dbReference type="PROSITE" id="PS51257">
    <property type="entry name" value="PROKAR_LIPOPROTEIN"/>
    <property type="match status" value="1"/>
</dbReference>
<evidence type="ECO:0000313" key="1">
    <source>
        <dbReference type="EMBL" id="SMO44246.1"/>
    </source>
</evidence>
<keyword evidence="2" id="KW-1185">Reference proteome</keyword>
<comment type="caution">
    <text evidence="1">The sequence shown here is derived from an EMBL/GenBank/DDBJ whole genome shotgun (WGS) entry which is preliminary data.</text>
</comment>
<proteinExistence type="predicted"/>
<gene>
    <name evidence="1" type="ORF">SAMN06265174_101622</name>
</gene>
<evidence type="ECO:0000313" key="2">
    <source>
        <dbReference type="Proteomes" id="UP000315460"/>
    </source>
</evidence>
<sequence>MQRNPALTTLLVASSAIMLTSCGNYVNVELSGRTGVSHDGNGNLSFHVNTCENSTERVDIVAGREGLAGDEENPVIGSYTLDEPVGGSFVIRDQAPSPWAVDQQLDLPEDPSHFFIVSARPEDKGGPAFIRPEKYFSSAAVTYDELMAARAGAVVTGIDDGLTSVTQEEFDAACPSE</sequence>
<reference evidence="1 2" key="1">
    <citation type="submission" date="2017-05" db="EMBL/GenBank/DDBJ databases">
        <authorList>
            <person name="Varghese N."/>
            <person name="Submissions S."/>
        </authorList>
    </citation>
    <scope>NUCLEOTIDE SEQUENCE [LARGE SCALE GENOMIC DNA]</scope>
    <source>
        <strain evidence="1 2">DSM 45139</strain>
    </source>
</reference>